<evidence type="ECO:0000256" key="3">
    <source>
        <dbReference type="ARBA" id="ARBA00006672"/>
    </source>
</evidence>
<organism evidence="17 18">
    <name type="scientific">Mesitornis unicolor</name>
    <name type="common">brown roatelo</name>
    <dbReference type="NCBI Taxonomy" id="54374"/>
    <lineage>
        <taxon>Eukaryota</taxon>
        <taxon>Metazoa</taxon>
        <taxon>Chordata</taxon>
        <taxon>Craniata</taxon>
        <taxon>Vertebrata</taxon>
        <taxon>Euteleostomi</taxon>
        <taxon>Archelosauria</taxon>
        <taxon>Archosauria</taxon>
        <taxon>Dinosauria</taxon>
        <taxon>Saurischia</taxon>
        <taxon>Theropoda</taxon>
        <taxon>Coelurosauria</taxon>
        <taxon>Aves</taxon>
        <taxon>Neognathae</taxon>
        <taxon>Neoaves</taxon>
        <taxon>Columbimorphae</taxon>
        <taxon>Mesitornithiformes</taxon>
        <taxon>Mesitornithidae</taxon>
        <taxon>Mesitornis</taxon>
    </lineage>
</organism>
<dbReference type="EMBL" id="KK808361">
    <property type="protein sequence ID" value="KFQ33725.1"/>
    <property type="molecule type" value="Genomic_DNA"/>
</dbReference>
<comment type="subcellular location">
    <subcellularLocation>
        <location evidence="2">Cytoplasm</location>
    </subcellularLocation>
</comment>
<dbReference type="CDD" id="cd00022">
    <property type="entry name" value="BIR"/>
    <property type="match status" value="2"/>
</dbReference>
<dbReference type="SMART" id="SM00184">
    <property type="entry name" value="RING"/>
    <property type="match status" value="1"/>
</dbReference>
<keyword evidence="18" id="KW-1185">Reference proteome</keyword>
<dbReference type="GO" id="GO:0005634">
    <property type="term" value="C:nucleus"/>
    <property type="evidence" value="ECO:0007669"/>
    <property type="project" value="TreeGrafter"/>
</dbReference>
<keyword evidence="8" id="KW-0053">Apoptosis</keyword>
<dbReference type="CDD" id="cd16713">
    <property type="entry name" value="RING-HC_BIRC2_3_7"/>
    <property type="match status" value="1"/>
</dbReference>
<dbReference type="PROSITE" id="PS50143">
    <property type="entry name" value="BIR_REPEAT_2"/>
    <property type="match status" value="2"/>
</dbReference>
<dbReference type="GO" id="GO:0043066">
    <property type="term" value="P:negative regulation of apoptotic process"/>
    <property type="evidence" value="ECO:0007669"/>
    <property type="project" value="TreeGrafter"/>
</dbReference>
<dbReference type="PANTHER" id="PTHR10044:SF163">
    <property type="entry name" value="BACULOVIRAL IAP REPEAT-CONTAINING PROTEIN 7"/>
    <property type="match status" value="1"/>
</dbReference>
<evidence type="ECO:0000256" key="5">
    <source>
        <dbReference type="ARBA" id="ARBA00022490"/>
    </source>
</evidence>
<dbReference type="GO" id="GO:0043027">
    <property type="term" value="F:cysteine-type endopeptidase inhibitor activity involved in apoptotic process"/>
    <property type="evidence" value="ECO:0007669"/>
    <property type="project" value="TreeGrafter"/>
</dbReference>
<dbReference type="InterPro" id="IPR001841">
    <property type="entry name" value="Znf_RING"/>
</dbReference>
<dbReference type="AlphaFoldDB" id="A0A091R1R4"/>
<evidence type="ECO:0000256" key="1">
    <source>
        <dbReference type="ARBA" id="ARBA00000900"/>
    </source>
</evidence>
<dbReference type="GO" id="GO:0061630">
    <property type="term" value="F:ubiquitin protein ligase activity"/>
    <property type="evidence" value="ECO:0007669"/>
    <property type="project" value="UniProtKB-EC"/>
</dbReference>
<dbReference type="GO" id="GO:0004869">
    <property type="term" value="F:cysteine-type endopeptidase inhibitor activity"/>
    <property type="evidence" value="ECO:0007669"/>
    <property type="project" value="UniProtKB-KW"/>
</dbReference>
<dbReference type="GO" id="GO:0008270">
    <property type="term" value="F:zinc ion binding"/>
    <property type="evidence" value="ECO:0007669"/>
    <property type="project" value="UniProtKB-KW"/>
</dbReference>
<dbReference type="FunFam" id="3.30.40.10:FF:000184">
    <property type="entry name" value="Baculoviral IAP repeat containing 2"/>
    <property type="match status" value="1"/>
</dbReference>
<dbReference type="PROSITE" id="PS01282">
    <property type="entry name" value="BIR_REPEAT_1"/>
    <property type="match status" value="2"/>
</dbReference>
<evidence type="ECO:0000256" key="14">
    <source>
        <dbReference type="ARBA" id="ARBA00022843"/>
    </source>
</evidence>
<dbReference type="Pfam" id="PF00653">
    <property type="entry name" value="BIR"/>
    <property type="match status" value="2"/>
</dbReference>
<evidence type="ECO:0000256" key="13">
    <source>
        <dbReference type="ARBA" id="ARBA00022833"/>
    </source>
</evidence>
<evidence type="ECO:0000256" key="11">
    <source>
        <dbReference type="ARBA" id="ARBA00022771"/>
    </source>
</evidence>
<dbReference type="PROSITE" id="PS50089">
    <property type="entry name" value="ZF_RING_2"/>
    <property type="match status" value="1"/>
</dbReference>
<keyword evidence="9" id="KW-0789">Thiol protease inhibitor</keyword>
<proteinExistence type="inferred from homology"/>
<dbReference type="EC" id="2.3.2.27" evidence="4"/>
<evidence type="ECO:0000256" key="4">
    <source>
        <dbReference type="ARBA" id="ARBA00012483"/>
    </source>
</evidence>
<evidence type="ECO:0000256" key="8">
    <source>
        <dbReference type="ARBA" id="ARBA00022703"/>
    </source>
</evidence>
<evidence type="ECO:0000256" key="6">
    <source>
        <dbReference type="ARBA" id="ARBA00022679"/>
    </source>
</evidence>
<dbReference type="SUPFAM" id="SSF57924">
    <property type="entry name" value="Inhibitor of apoptosis (IAP) repeat"/>
    <property type="match status" value="2"/>
</dbReference>
<dbReference type="InterPro" id="IPR001370">
    <property type="entry name" value="BIR_rpt"/>
</dbReference>
<keyword evidence="12" id="KW-0833">Ubl conjugation pathway</keyword>
<keyword evidence="10" id="KW-0479">Metal-binding</keyword>
<dbReference type="PANTHER" id="PTHR10044">
    <property type="entry name" value="INHIBITOR OF APOPTOSIS"/>
    <property type="match status" value="1"/>
</dbReference>
<comment type="catalytic activity">
    <reaction evidence="1">
        <text>S-ubiquitinyl-[E2 ubiquitin-conjugating enzyme]-L-cysteine + [acceptor protein]-L-lysine = [E2 ubiquitin-conjugating enzyme]-L-cysteine + N(6)-ubiquitinyl-[acceptor protein]-L-lysine.</text>
        <dbReference type="EC" id="2.3.2.27"/>
    </reaction>
</comment>
<dbReference type="FunFam" id="1.10.1170.10:FF:000003">
    <property type="entry name" value="E3 ubiquitin-protein ligase XIAP"/>
    <property type="match status" value="1"/>
</dbReference>
<dbReference type="Gene3D" id="3.30.40.10">
    <property type="entry name" value="Zinc/RING finger domain, C3HC4 (zinc finger)"/>
    <property type="match status" value="1"/>
</dbReference>
<keyword evidence="13" id="KW-0862">Zinc</keyword>
<evidence type="ECO:0000313" key="18">
    <source>
        <dbReference type="Proteomes" id="UP000053369"/>
    </source>
</evidence>
<dbReference type="InterPro" id="IPR050784">
    <property type="entry name" value="IAP"/>
</dbReference>
<sequence>MGDATPSEETELGAACCQLFECSMRNEAKRLRTFRQWLGTSPVSARDLVKAGFFFVGPRDQVQCFCCGGVLMDWRPGDCPIVEHLKFFPSCRFICGEDVGNQEMLPLQEIFDTVDGQFLSLLQGIGSEETALPNEPEHPEMLTEEVRLSTFRNWPQYTDIHPEQLARAGFFYSGQGDVVRCFYCGGGVRSWSFGDDPWREHAKWYPGCDFLLLSKGREFVSSVQESFSSTLLSPFGGFLFSFFGKDESRMSTEEQLRRLQEEKMCKVCMDRDVSVVFVPCGHLVACGECALNLRLCPICRAVIRGSVKTFMS</sequence>
<keyword evidence="6" id="KW-0808">Transferase</keyword>
<keyword evidence="5" id="KW-0963">Cytoplasm</keyword>
<evidence type="ECO:0000256" key="10">
    <source>
        <dbReference type="ARBA" id="ARBA00022723"/>
    </source>
</evidence>
<dbReference type="GO" id="GO:0031398">
    <property type="term" value="P:positive regulation of protein ubiquitination"/>
    <property type="evidence" value="ECO:0007669"/>
    <property type="project" value="TreeGrafter"/>
</dbReference>
<name>A0A091R1R4_9AVES</name>
<gene>
    <name evidence="17" type="ORF">N332_07309</name>
</gene>
<comment type="similarity">
    <text evidence="3">Belongs to the IAP family.</text>
</comment>
<dbReference type="Pfam" id="PF13920">
    <property type="entry name" value="zf-C3HC4_3"/>
    <property type="match status" value="1"/>
</dbReference>
<evidence type="ECO:0000256" key="7">
    <source>
        <dbReference type="ARBA" id="ARBA00022690"/>
    </source>
</evidence>
<dbReference type="GO" id="GO:0005737">
    <property type="term" value="C:cytoplasm"/>
    <property type="evidence" value="ECO:0007669"/>
    <property type="project" value="UniProtKB-SubCell"/>
</dbReference>
<keyword evidence="11 15" id="KW-0863">Zinc-finger</keyword>
<evidence type="ECO:0000259" key="16">
    <source>
        <dbReference type="PROSITE" id="PS50089"/>
    </source>
</evidence>
<dbReference type="FunFam" id="1.10.1170.10:FF:000002">
    <property type="entry name" value="Baculoviral IAP repeat containing 7"/>
    <property type="match status" value="1"/>
</dbReference>
<dbReference type="SMART" id="SM00238">
    <property type="entry name" value="BIR"/>
    <property type="match status" value="2"/>
</dbReference>
<dbReference type="Proteomes" id="UP000053369">
    <property type="component" value="Unassembled WGS sequence"/>
</dbReference>
<evidence type="ECO:0000313" key="17">
    <source>
        <dbReference type="EMBL" id="KFQ33725.1"/>
    </source>
</evidence>
<keyword evidence="7" id="KW-0646">Protease inhibitor</keyword>
<dbReference type="GO" id="GO:0006915">
    <property type="term" value="P:apoptotic process"/>
    <property type="evidence" value="ECO:0007669"/>
    <property type="project" value="UniProtKB-KW"/>
</dbReference>
<evidence type="ECO:0000256" key="9">
    <source>
        <dbReference type="ARBA" id="ARBA00022704"/>
    </source>
</evidence>
<dbReference type="Gene3D" id="1.10.1170.10">
    <property type="entry name" value="Inhibitor Of Apoptosis Protein (2mihbC-IAP-1), Chain A"/>
    <property type="match status" value="2"/>
</dbReference>
<protein>
    <recommendedName>
        <fullName evidence="4">RING-type E3 ubiquitin transferase</fullName>
        <ecNumber evidence="4">2.3.2.27</ecNumber>
    </recommendedName>
</protein>
<evidence type="ECO:0000256" key="2">
    <source>
        <dbReference type="ARBA" id="ARBA00004496"/>
    </source>
</evidence>
<keyword evidence="14" id="KW-0832">Ubl conjugation</keyword>
<dbReference type="InterPro" id="IPR013083">
    <property type="entry name" value="Znf_RING/FYVE/PHD"/>
</dbReference>
<feature type="domain" description="RING-type" evidence="16">
    <location>
        <begin position="265"/>
        <end position="300"/>
    </location>
</feature>
<reference evidence="17 18" key="1">
    <citation type="submission" date="2014-04" db="EMBL/GenBank/DDBJ databases">
        <title>Genome evolution of avian class.</title>
        <authorList>
            <person name="Zhang G."/>
            <person name="Li C."/>
        </authorList>
    </citation>
    <scope>NUCLEOTIDE SEQUENCE [LARGE SCALE GENOMIC DNA]</scope>
    <source>
        <strain evidence="17">BGI_N332</strain>
    </source>
</reference>
<evidence type="ECO:0000256" key="12">
    <source>
        <dbReference type="ARBA" id="ARBA00022786"/>
    </source>
</evidence>
<dbReference type="GO" id="GO:0051726">
    <property type="term" value="P:regulation of cell cycle"/>
    <property type="evidence" value="ECO:0007669"/>
    <property type="project" value="TreeGrafter"/>
</dbReference>
<accession>A0A091R1R4</accession>
<evidence type="ECO:0000256" key="15">
    <source>
        <dbReference type="PROSITE-ProRule" id="PRU00175"/>
    </source>
</evidence>